<dbReference type="GO" id="GO:0000750">
    <property type="term" value="P:pheromone-dependent signal transduction involved in conjugation with cellular fusion"/>
    <property type="evidence" value="ECO:0007669"/>
    <property type="project" value="TreeGrafter"/>
</dbReference>
<dbReference type="GO" id="GO:0005886">
    <property type="term" value="C:plasma membrane"/>
    <property type="evidence" value="ECO:0007669"/>
    <property type="project" value="TreeGrafter"/>
</dbReference>
<evidence type="ECO:0000256" key="8">
    <source>
        <dbReference type="ARBA" id="ARBA00023170"/>
    </source>
</evidence>
<gene>
    <name evidence="12" type="ORF">CTheo_6319</name>
</gene>
<feature type="transmembrane region" description="Helical" evidence="11">
    <location>
        <begin position="155"/>
        <end position="181"/>
    </location>
</feature>
<evidence type="ECO:0000256" key="7">
    <source>
        <dbReference type="ARBA" id="ARBA00023136"/>
    </source>
</evidence>
<feature type="transmembrane region" description="Helical" evidence="11">
    <location>
        <begin position="264"/>
        <end position="285"/>
    </location>
</feature>
<dbReference type="InterPro" id="IPR001499">
    <property type="entry name" value="GPCR_STE3"/>
</dbReference>
<name>A0A5N5QFK0_9AGAM</name>
<dbReference type="GO" id="GO:0004933">
    <property type="term" value="F:mating-type a-factor pheromone receptor activity"/>
    <property type="evidence" value="ECO:0007669"/>
    <property type="project" value="InterPro"/>
</dbReference>
<reference evidence="12 13" key="1">
    <citation type="journal article" date="2019" name="Fungal Biol. Biotechnol.">
        <title>Draft genome sequence of fastidious pathogen Ceratobasidium theobromae, which causes vascular-streak dieback in Theobroma cacao.</title>
        <authorList>
            <person name="Ali S.S."/>
            <person name="Asman A."/>
            <person name="Shao J."/>
            <person name="Firmansyah A.P."/>
            <person name="Susilo A.W."/>
            <person name="Rosmana A."/>
            <person name="McMahon P."/>
            <person name="Junaid M."/>
            <person name="Guest D."/>
            <person name="Kheng T.Y."/>
            <person name="Meinhardt L.W."/>
            <person name="Bailey B.A."/>
        </authorList>
    </citation>
    <scope>NUCLEOTIDE SEQUENCE [LARGE SCALE GENOMIC DNA]</scope>
    <source>
        <strain evidence="12 13">CT2</strain>
    </source>
</reference>
<dbReference type="PANTHER" id="PTHR28097">
    <property type="entry name" value="PHEROMONE A FACTOR RECEPTOR"/>
    <property type="match status" value="1"/>
</dbReference>
<accession>A0A5N5QFK0</accession>
<protein>
    <submittedName>
        <fullName evidence="12">Pheromone B beta 1 receptor</fullName>
    </submittedName>
</protein>
<comment type="subcellular location">
    <subcellularLocation>
        <location evidence="1">Membrane</location>
        <topology evidence="1">Multi-pass membrane protein</topology>
    </subcellularLocation>
</comment>
<comment type="similarity">
    <text evidence="2">Belongs to the G-protein coupled receptor 4 family.</text>
</comment>
<evidence type="ECO:0000256" key="6">
    <source>
        <dbReference type="ARBA" id="ARBA00023040"/>
    </source>
</evidence>
<keyword evidence="4 11" id="KW-0812">Transmembrane</keyword>
<evidence type="ECO:0000256" key="5">
    <source>
        <dbReference type="ARBA" id="ARBA00022989"/>
    </source>
</evidence>
<keyword evidence="13" id="KW-1185">Reference proteome</keyword>
<evidence type="ECO:0000256" key="9">
    <source>
        <dbReference type="ARBA" id="ARBA00023224"/>
    </source>
</evidence>
<feature type="compositionally biased region" description="Polar residues" evidence="10">
    <location>
        <begin position="343"/>
        <end position="357"/>
    </location>
</feature>
<proteinExistence type="inferred from homology"/>
<sequence>MRIELPIVSFICTILVLIPLPYHWRTRNVATLSIIAWLVICNVIRGVNAVIWGGSTVVKYKIWCDINTKLIVGAQIALASSVCCVCRYLSQVASPHHSIQEPSRKRRRMILELVMCVGLPMITMALHYVVQGHRFDILEDFGCAPTVYMSVAGLFIIYIPPLVISLAGLVYAGISLCWFIYRRAQLHAILQSSQPGLTTSRYLRFIILSAIQMFYATTLTLFVLLANITQGGLRPWVSWDFVHSDWQRINQIARVVAPQSFWDIYIVTWYIVPFSSLLFFAFYGLGQEVKSEYIKLFSRIFRTKPKSGSALPVSFIRLPIISSPAVTRQTETEISAQDKWSDFPSSTIYHGSRPSSPSDKKVKRVLDPQVC</sequence>
<evidence type="ECO:0000256" key="3">
    <source>
        <dbReference type="ARBA" id="ARBA00022507"/>
    </source>
</evidence>
<evidence type="ECO:0000313" key="12">
    <source>
        <dbReference type="EMBL" id="KAB5590241.1"/>
    </source>
</evidence>
<feature type="transmembrane region" description="Helical" evidence="11">
    <location>
        <begin position="202"/>
        <end position="226"/>
    </location>
</feature>
<dbReference type="Pfam" id="PF02076">
    <property type="entry name" value="STE3"/>
    <property type="match status" value="1"/>
</dbReference>
<keyword evidence="7 11" id="KW-0472">Membrane</keyword>
<dbReference type="PANTHER" id="PTHR28097:SF1">
    <property type="entry name" value="PHEROMONE A FACTOR RECEPTOR"/>
    <property type="match status" value="1"/>
</dbReference>
<dbReference type="PRINTS" id="PR00899">
    <property type="entry name" value="GPCRSTE3"/>
</dbReference>
<dbReference type="AlphaFoldDB" id="A0A5N5QFK0"/>
<evidence type="ECO:0000256" key="11">
    <source>
        <dbReference type="SAM" id="Phobius"/>
    </source>
</evidence>
<dbReference type="PRINTS" id="PR00900">
    <property type="entry name" value="PHEROMONEAR"/>
</dbReference>
<dbReference type="OrthoDB" id="2874149at2759"/>
<feature type="compositionally biased region" description="Basic and acidic residues" evidence="10">
    <location>
        <begin position="358"/>
        <end position="371"/>
    </location>
</feature>
<evidence type="ECO:0000256" key="4">
    <source>
        <dbReference type="ARBA" id="ARBA00022692"/>
    </source>
</evidence>
<keyword evidence="5 11" id="KW-1133">Transmembrane helix</keyword>
<organism evidence="12 13">
    <name type="scientific">Ceratobasidium theobromae</name>
    <dbReference type="NCBI Taxonomy" id="1582974"/>
    <lineage>
        <taxon>Eukaryota</taxon>
        <taxon>Fungi</taxon>
        <taxon>Dikarya</taxon>
        <taxon>Basidiomycota</taxon>
        <taxon>Agaricomycotina</taxon>
        <taxon>Agaricomycetes</taxon>
        <taxon>Cantharellales</taxon>
        <taxon>Ceratobasidiaceae</taxon>
        <taxon>Ceratobasidium</taxon>
    </lineage>
</organism>
<feature type="transmembrane region" description="Helical" evidence="11">
    <location>
        <begin position="29"/>
        <end position="51"/>
    </location>
</feature>
<evidence type="ECO:0000256" key="10">
    <source>
        <dbReference type="SAM" id="MobiDB-lite"/>
    </source>
</evidence>
<comment type="caution">
    <text evidence="12">The sequence shown here is derived from an EMBL/GenBank/DDBJ whole genome shotgun (WGS) entry which is preliminary data.</text>
</comment>
<feature type="transmembrane region" description="Helical" evidence="11">
    <location>
        <begin position="6"/>
        <end position="22"/>
    </location>
</feature>
<feature type="transmembrane region" description="Helical" evidence="11">
    <location>
        <begin position="110"/>
        <end position="130"/>
    </location>
</feature>
<evidence type="ECO:0000256" key="2">
    <source>
        <dbReference type="ARBA" id="ARBA00011085"/>
    </source>
</evidence>
<dbReference type="EMBL" id="SSOP01000185">
    <property type="protein sequence ID" value="KAB5590241.1"/>
    <property type="molecule type" value="Genomic_DNA"/>
</dbReference>
<dbReference type="Proteomes" id="UP000383932">
    <property type="component" value="Unassembled WGS sequence"/>
</dbReference>
<evidence type="ECO:0000313" key="13">
    <source>
        <dbReference type="Proteomes" id="UP000383932"/>
    </source>
</evidence>
<keyword evidence="9" id="KW-0807">Transducer</keyword>
<keyword evidence="6" id="KW-0297">G-protein coupled receptor</keyword>
<keyword evidence="3" id="KW-0589">Pheromone response</keyword>
<keyword evidence="8 12" id="KW-0675">Receptor</keyword>
<evidence type="ECO:0000256" key="1">
    <source>
        <dbReference type="ARBA" id="ARBA00004141"/>
    </source>
</evidence>
<dbReference type="CDD" id="cd14966">
    <property type="entry name" value="7tmD_STE3"/>
    <property type="match status" value="1"/>
</dbReference>
<dbReference type="InterPro" id="IPR001546">
    <property type="entry name" value="GPCR_Pheromne_A_rcpt"/>
</dbReference>
<feature type="region of interest" description="Disordered" evidence="10">
    <location>
        <begin position="342"/>
        <end position="371"/>
    </location>
</feature>